<name>A0AAD4LDS8_9AGAM</name>
<dbReference type="Gene3D" id="1.10.510.10">
    <property type="entry name" value="Transferase(Phosphotransferase) domain 1"/>
    <property type="match status" value="1"/>
</dbReference>
<keyword evidence="2" id="KW-0547">Nucleotide-binding</keyword>
<evidence type="ECO:0000313" key="6">
    <source>
        <dbReference type="EMBL" id="KAH8987300.1"/>
    </source>
</evidence>
<protein>
    <submittedName>
        <fullName evidence="6">Kinase-like domain-containing protein</fullName>
    </submittedName>
</protein>
<evidence type="ECO:0000256" key="4">
    <source>
        <dbReference type="SAM" id="MobiDB-lite"/>
    </source>
</evidence>
<evidence type="ECO:0000256" key="2">
    <source>
        <dbReference type="ARBA" id="ARBA00022741"/>
    </source>
</evidence>
<accession>A0AAD4LDS8</accession>
<feature type="domain" description="Protein kinase" evidence="5">
    <location>
        <begin position="136"/>
        <end position="406"/>
    </location>
</feature>
<keyword evidence="7" id="KW-1185">Reference proteome</keyword>
<keyword evidence="6" id="KW-0418">Kinase</keyword>
<dbReference type="InterPro" id="IPR051931">
    <property type="entry name" value="PAK3-like"/>
</dbReference>
<comment type="caution">
    <text evidence="6">The sequence shown here is derived from an EMBL/GenBank/DDBJ whole genome shotgun (WGS) entry which is preliminary data.</text>
</comment>
<dbReference type="EMBL" id="JAKELL010000048">
    <property type="protein sequence ID" value="KAH8987300.1"/>
    <property type="molecule type" value="Genomic_DNA"/>
</dbReference>
<dbReference type="Pfam" id="PF00069">
    <property type="entry name" value="Pkinase"/>
    <property type="match status" value="1"/>
</dbReference>
<evidence type="ECO:0000256" key="3">
    <source>
        <dbReference type="ARBA" id="ARBA00022840"/>
    </source>
</evidence>
<feature type="region of interest" description="Disordered" evidence="4">
    <location>
        <begin position="79"/>
        <end position="107"/>
    </location>
</feature>
<dbReference type="InterPro" id="IPR020635">
    <property type="entry name" value="Tyr_kinase_cat_dom"/>
</dbReference>
<proteinExistence type="inferred from homology"/>
<dbReference type="SMART" id="SM00219">
    <property type="entry name" value="TyrKc"/>
    <property type="match status" value="1"/>
</dbReference>
<comment type="similarity">
    <text evidence="1">Belongs to the protein kinase superfamily. STE Ser/Thr protein kinase family. STE20 subfamily.</text>
</comment>
<gene>
    <name evidence="6" type="ORF">EDB92DRAFT_1801402</name>
</gene>
<organism evidence="6 7">
    <name type="scientific">Lactarius akahatsu</name>
    <dbReference type="NCBI Taxonomy" id="416441"/>
    <lineage>
        <taxon>Eukaryota</taxon>
        <taxon>Fungi</taxon>
        <taxon>Dikarya</taxon>
        <taxon>Basidiomycota</taxon>
        <taxon>Agaricomycotina</taxon>
        <taxon>Agaricomycetes</taxon>
        <taxon>Russulales</taxon>
        <taxon>Russulaceae</taxon>
        <taxon>Lactarius</taxon>
    </lineage>
</organism>
<evidence type="ECO:0000313" key="7">
    <source>
        <dbReference type="Proteomes" id="UP001201163"/>
    </source>
</evidence>
<dbReference type="PANTHER" id="PTHR45832">
    <property type="entry name" value="SERINE/THREONINE-PROTEIN KINASE SAMKA-RELATED-RELATED"/>
    <property type="match status" value="1"/>
</dbReference>
<evidence type="ECO:0000259" key="5">
    <source>
        <dbReference type="PROSITE" id="PS50011"/>
    </source>
</evidence>
<dbReference type="PROSITE" id="PS50011">
    <property type="entry name" value="PROTEIN_KINASE_DOM"/>
    <property type="match status" value="1"/>
</dbReference>
<feature type="compositionally biased region" description="Acidic residues" evidence="4">
    <location>
        <begin position="33"/>
        <end position="42"/>
    </location>
</feature>
<dbReference type="SUPFAM" id="SSF56112">
    <property type="entry name" value="Protein kinase-like (PK-like)"/>
    <property type="match status" value="1"/>
</dbReference>
<dbReference type="InterPro" id="IPR000719">
    <property type="entry name" value="Prot_kinase_dom"/>
</dbReference>
<reference evidence="6" key="1">
    <citation type="submission" date="2022-01" db="EMBL/GenBank/DDBJ databases">
        <title>Comparative genomics reveals a dynamic genome evolution in the ectomycorrhizal milk-cap (Lactarius) mushrooms.</title>
        <authorList>
            <consortium name="DOE Joint Genome Institute"/>
            <person name="Lebreton A."/>
            <person name="Tang N."/>
            <person name="Kuo A."/>
            <person name="LaButti K."/>
            <person name="Drula E."/>
            <person name="Barry K."/>
            <person name="Clum A."/>
            <person name="Lipzen A."/>
            <person name="Mousain D."/>
            <person name="Ng V."/>
            <person name="Wang R."/>
            <person name="Wang X."/>
            <person name="Dai Y."/>
            <person name="Henrissat B."/>
            <person name="Grigoriev I.V."/>
            <person name="Guerin-Laguette A."/>
            <person name="Yu F."/>
            <person name="Martin F.M."/>
        </authorList>
    </citation>
    <scope>NUCLEOTIDE SEQUENCE</scope>
    <source>
        <strain evidence="6">QP</strain>
    </source>
</reference>
<feature type="region of interest" description="Disordered" evidence="4">
    <location>
        <begin position="1"/>
        <end position="66"/>
    </location>
</feature>
<keyword evidence="6" id="KW-0808">Transferase</keyword>
<dbReference type="InterPro" id="IPR011009">
    <property type="entry name" value="Kinase-like_dom_sf"/>
</dbReference>
<keyword evidence="3" id="KW-0067">ATP-binding</keyword>
<evidence type="ECO:0000256" key="1">
    <source>
        <dbReference type="ARBA" id="ARBA00008874"/>
    </source>
</evidence>
<sequence>MDGGSKSPRLAHLRDPSQLSPSPSPLRASFLDPGEEEQEPDASTESLYVTPPPSSPLVPAHRPAIAITTTNLEDTIASSSSLPAAASPQAEGVEDGDVPPSKAHSGSNPRYPAWLAAIVLPLAEFIDDAADPRAIFTDLQEIAEGESGSVYAAHAECVRVGKEGCEGAALVAIKRVPIPCDGSPKLTDLRGELELARSLRHANVLRMERLYVDVVEESLWIGMELMDRSLADVLGVVGEEAVDDSGPVAVSEKMIARFVWDVLLALSYIRKHHIAHRDVRSDNLLLSRAGVLKLSDFSNAVCSPPGTPKCSDHVGVVYWQAPEIRAGLYDPLKVDVWSLGATTWELAHGDPPFMDVEDTRLIVGHQLPPVREPETLSRSFHDFLHLCSQPVASRPDPDELLNAYFIRTACPRSEIVRLLGQCKAIDEQQLRRQSGDSDS</sequence>
<dbReference type="GO" id="GO:0004713">
    <property type="term" value="F:protein tyrosine kinase activity"/>
    <property type="evidence" value="ECO:0007669"/>
    <property type="project" value="InterPro"/>
</dbReference>
<dbReference type="AlphaFoldDB" id="A0AAD4LDS8"/>
<dbReference type="GO" id="GO:0005524">
    <property type="term" value="F:ATP binding"/>
    <property type="evidence" value="ECO:0007669"/>
    <property type="project" value="UniProtKB-KW"/>
</dbReference>
<dbReference type="Proteomes" id="UP001201163">
    <property type="component" value="Unassembled WGS sequence"/>
</dbReference>
<feature type="compositionally biased region" description="Low complexity" evidence="4">
    <location>
        <begin position="79"/>
        <end position="90"/>
    </location>
</feature>
<dbReference type="PANTHER" id="PTHR45832:SF22">
    <property type="entry name" value="SERINE_THREONINE-PROTEIN KINASE SAMKA-RELATED"/>
    <property type="match status" value="1"/>
</dbReference>